<accession>A0A0N4WL91</accession>
<reference evidence="3" key="1">
    <citation type="submission" date="2017-02" db="UniProtKB">
        <authorList>
            <consortium name="WormBaseParasite"/>
        </authorList>
    </citation>
    <scope>IDENTIFICATION</scope>
</reference>
<dbReference type="EMBL" id="UZAF01017701">
    <property type="protein sequence ID" value="VDO44157.1"/>
    <property type="molecule type" value="Genomic_DNA"/>
</dbReference>
<proteinExistence type="predicted"/>
<evidence type="ECO:0000313" key="3">
    <source>
        <dbReference type="WBParaSite" id="HPLM_0001190501-mRNA-1"/>
    </source>
</evidence>
<name>A0A0N4WL91_HAEPC</name>
<dbReference type="WBParaSite" id="HPLM_0001190501-mRNA-1">
    <property type="protein sequence ID" value="HPLM_0001190501-mRNA-1"/>
    <property type="gene ID" value="HPLM_0001190501"/>
</dbReference>
<evidence type="ECO:0000313" key="2">
    <source>
        <dbReference type="Proteomes" id="UP000268014"/>
    </source>
</evidence>
<organism evidence="3">
    <name type="scientific">Haemonchus placei</name>
    <name type="common">Barber's pole worm</name>
    <dbReference type="NCBI Taxonomy" id="6290"/>
    <lineage>
        <taxon>Eukaryota</taxon>
        <taxon>Metazoa</taxon>
        <taxon>Ecdysozoa</taxon>
        <taxon>Nematoda</taxon>
        <taxon>Chromadorea</taxon>
        <taxon>Rhabditida</taxon>
        <taxon>Rhabditina</taxon>
        <taxon>Rhabditomorpha</taxon>
        <taxon>Strongyloidea</taxon>
        <taxon>Trichostrongylidae</taxon>
        <taxon>Haemonchus</taxon>
    </lineage>
</organism>
<evidence type="ECO:0000313" key="1">
    <source>
        <dbReference type="EMBL" id="VDO44157.1"/>
    </source>
</evidence>
<keyword evidence="2" id="KW-1185">Reference proteome</keyword>
<reference evidence="1 2" key="2">
    <citation type="submission" date="2018-11" db="EMBL/GenBank/DDBJ databases">
        <authorList>
            <consortium name="Pathogen Informatics"/>
        </authorList>
    </citation>
    <scope>NUCLEOTIDE SEQUENCE [LARGE SCALE GENOMIC DNA]</scope>
    <source>
        <strain evidence="1 2">MHpl1</strain>
    </source>
</reference>
<protein>
    <submittedName>
        <fullName evidence="3">HATPase_c domain-containing protein</fullName>
    </submittedName>
</protein>
<gene>
    <name evidence="1" type="ORF">HPLM_LOCUS11897</name>
</gene>
<dbReference type="AlphaFoldDB" id="A0A0N4WL91"/>
<dbReference type="Proteomes" id="UP000268014">
    <property type="component" value="Unassembled WGS sequence"/>
</dbReference>
<sequence>MESSMVEMIVCVESLCKFLNKDDMIHFFTETVYKEASNPLRTKGHLEVQIIVDGVGLNKLEQPFGIERAALNRLFGIVSPDMQLCSSQVVLSWPTLPLTLRRVC</sequence>